<protein>
    <submittedName>
        <fullName evidence="1">Uncharacterized protein</fullName>
    </submittedName>
</protein>
<accession>A0ABN9CPS1</accession>
<name>A0ABN9CPS1_9NEOB</name>
<evidence type="ECO:0000313" key="2">
    <source>
        <dbReference type="Proteomes" id="UP001162483"/>
    </source>
</evidence>
<proteinExistence type="predicted"/>
<gene>
    <name evidence="1" type="ORF">SPARVUS_LOCUS5561730</name>
</gene>
<organism evidence="1 2">
    <name type="scientific">Staurois parvus</name>
    <dbReference type="NCBI Taxonomy" id="386267"/>
    <lineage>
        <taxon>Eukaryota</taxon>
        <taxon>Metazoa</taxon>
        <taxon>Chordata</taxon>
        <taxon>Craniata</taxon>
        <taxon>Vertebrata</taxon>
        <taxon>Euteleostomi</taxon>
        <taxon>Amphibia</taxon>
        <taxon>Batrachia</taxon>
        <taxon>Anura</taxon>
        <taxon>Neobatrachia</taxon>
        <taxon>Ranoidea</taxon>
        <taxon>Ranidae</taxon>
        <taxon>Staurois</taxon>
    </lineage>
</organism>
<reference evidence="1" key="1">
    <citation type="submission" date="2023-05" db="EMBL/GenBank/DDBJ databases">
        <authorList>
            <person name="Stuckert A."/>
        </authorList>
    </citation>
    <scope>NUCLEOTIDE SEQUENCE</scope>
</reference>
<keyword evidence="2" id="KW-1185">Reference proteome</keyword>
<comment type="caution">
    <text evidence="1">The sequence shown here is derived from an EMBL/GenBank/DDBJ whole genome shotgun (WGS) entry which is preliminary data.</text>
</comment>
<dbReference type="Proteomes" id="UP001162483">
    <property type="component" value="Unassembled WGS sequence"/>
</dbReference>
<feature type="non-terminal residue" evidence="1">
    <location>
        <position position="1"/>
    </location>
</feature>
<sequence length="99" mass="10935">GDPRAIGDHGARVSLPTLKEHPKKAYIRYQGHLMEPPIDPGPPGSARVSKWSVCSWAHHVKYSKVQSHWMISVMGLLDLQMAGLFRGLASSSELDFLIS</sequence>
<dbReference type="EMBL" id="CATNWA010011695">
    <property type="protein sequence ID" value="CAI9562165.1"/>
    <property type="molecule type" value="Genomic_DNA"/>
</dbReference>
<evidence type="ECO:0000313" key="1">
    <source>
        <dbReference type="EMBL" id="CAI9562165.1"/>
    </source>
</evidence>